<reference evidence="13 14" key="1">
    <citation type="submission" date="2013-05" db="EMBL/GenBank/DDBJ databases">
        <title>Genome assembly of Chondromyces apiculatus DSM 436.</title>
        <authorList>
            <person name="Sharma G."/>
            <person name="Khatri I."/>
            <person name="Kaur C."/>
            <person name="Mayilraj S."/>
            <person name="Subramanian S."/>
        </authorList>
    </citation>
    <scope>NUCLEOTIDE SEQUENCE [LARGE SCALE GENOMIC DNA]</scope>
    <source>
        <strain evidence="13 14">DSM 436</strain>
    </source>
</reference>
<comment type="subcellular location">
    <subcellularLocation>
        <location evidence="2">Membrane</location>
    </subcellularLocation>
</comment>
<feature type="transmembrane region" description="Helical" evidence="9">
    <location>
        <begin position="108"/>
        <end position="134"/>
    </location>
</feature>
<dbReference type="EMBL" id="ASRX01000016">
    <property type="protein sequence ID" value="EYF06482.1"/>
    <property type="molecule type" value="Genomic_DNA"/>
</dbReference>
<accession>A0A017TC52</accession>
<feature type="transmembrane region" description="Helical" evidence="9">
    <location>
        <begin position="67"/>
        <end position="88"/>
    </location>
</feature>
<feature type="domain" description="HAMP" evidence="12">
    <location>
        <begin position="449"/>
        <end position="501"/>
    </location>
</feature>
<dbReference type="eggNOG" id="COG0745">
    <property type="taxonomic scope" value="Bacteria"/>
</dbReference>
<evidence type="ECO:0000256" key="6">
    <source>
        <dbReference type="ARBA" id="ARBA00022777"/>
    </source>
</evidence>
<dbReference type="SMART" id="SM00387">
    <property type="entry name" value="HATPase_c"/>
    <property type="match status" value="1"/>
</dbReference>
<proteinExistence type="predicted"/>
<evidence type="ECO:0000313" key="14">
    <source>
        <dbReference type="Proteomes" id="UP000019678"/>
    </source>
</evidence>
<dbReference type="InterPro" id="IPR004358">
    <property type="entry name" value="Sig_transdc_His_kin-like_C"/>
</dbReference>
<evidence type="ECO:0000256" key="1">
    <source>
        <dbReference type="ARBA" id="ARBA00000085"/>
    </source>
</evidence>
<feature type="coiled-coil region" evidence="8">
    <location>
        <begin position="482"/>
        <end position="509"/>
    </location>
</feature>
<feature type="domain" description="Histidine kinase" evidence="10">
    <location>
        <begin position="530"/>
        <end position="748"/>
    </location>
</feature>
<evidence type="ECO:0000313" key="13">
    <source>
        <dbReference type="EMBL" id="EYF06482.1"/>
    </source>
</evidence>
<dbReference type="CDD" id="cd17580">
    <property type="entry name" value="REC_2_DhkD-like"/>
    <property type="match status" value="1"/>
</dbReference>
<comment type="catalytic activity">
    <reaction evidence="1">
        <text>ATP + protein L-histidine = ADP + protein N-phospho-L-histidine.</text>
        <dbReference type="EC" id="2.7.13.3"/>
    </reaction>
</comment>
<dbReference type="Proteomes" id="UP000019678">
    <property type="component" value="Unassembled WGS sequence"/>
</dbReference>
<dbReference type="PRINTS" id="PR00344">
    <property type="entry name" value="BCTRLSENSOR"/>
</dbReference>
<keyword evidence="6" id="KW-0418">Kinase</keyword>
<dbReference type="SMART" id="SM00448">
    <property type="entry name" value="REC"/>
    <property type="match status" value="1"/>
</dbReference>
<evidence type="ECO:0000259" key="12">
    <source>
        <dbReference type="PROSITE" id="PS50885"/>
    </source>
</evidence>
<keyword evidence="9" id="KW-0812">Transmembrane</keyword>
<dbReference type="Gene3D" id="6.10.340.10">
    <property type="match status" value="1"/>
</dbReference>
<dbReference type="InterPro" id="IPR003660">
    <property type="entry name" value="HAMP_dom"/>
</dbReference>
<feature type="transmembrane region" description="Helical" evidence="9">
    <location>
        <begin position="146"/>
        <end position="165"/>
    </location>
</feature>
<feature type="modified residue" description="4-aspartylphosphate" evidence="7">
    <location>
        <position position="829"/>
    </location>
</feature>
<dbReference type="Gene3D" id="1.10.287.130">
    <property type="match status" value="1"/>
</dbReference>
<dbReference type="SMART" id="SM00388">
    <property type="entry name" value="HisKA"/>
    <property type="match status" value="1"/>
</dbReference>
<keyword evidence="4 7" id="KW-0597">Phosphoprotein</keyword>
<evidence type="ECO:0000256" key="8">
    <source>
        <dbReference type="SAM" id="Coils"/>
    </source>
</evidence>
<dbReference type="InterPro" id="IPR003661">
    <property type="entry name" value="HisK_dim/P_dom"/>
</dbReference>
<dbReference type="eggNOG" id="COG2205">
    <property type="taxonomic scope" value="Bacteria"/>
</dbReference>
<dbReference type="CDD" id="cd06225">
    <property type="entry name" value="HAMP"/>
    <property type="match status" value="1"/>
</dbReference>
<evidence type="ECO:0000259" key="10">
    <source>
        <dbReference type="PROSITE" id="PS50109"/>
    </source>
</evidence>
<organism evidence="13 14">
    <name type="scientific">Chondromyces apiculatus DSM 436</name>
    <dbReference type="NCBI Taxonomy" id="1192034"/>
    <lineage>
        <taxon>Bacteria</taxon>
        <taxon>Pseudomonadati</taxon>
        <taxon>Myxococcota</taxon>
        <taxon>Polyangia</taxon>
        <taxon>Polyangiales</taxon>
        <taxon>Polyangiaceae</taxon>
        <taxon>Chondromyces</taxon>
    </lineage>
</organism>
<dbReference type="GO" id="GO:0000155">
    <property type="term" value="F:phosphorelay sensor kinase activity"/>
    <property type="evidence" value="ECO:0007669"/>
    <property type="project" value="InterPro"/>
</dbReference>
<dbReference type="STRING" id="1192034.CAP_2012"/>
<dbReference type="SUPFAM" id="SSF47384">
    <property type="entry name" value="Homodimeric domain of signal transducing histidine kinase"/>
    <property type="match status" value="1"/>
</dbReference>
<dbReference type="FunFam" id="3.30.565.10:FF:000010">
    <property type="entry name" value="Sensor histidine kinase RcsC"/>
    <property type="match status" value="1"/>
</dbReference>
<dbReference type="RefSeq" id="WP_052374925.1">
    <property type="nucleotide sequence ID" value="NZ_ASRX01000016.1"/>
</dbReference>
<dbReference type="PROSITE" id="PS50110">
    <property type="entry name" value="RESPONSE_REGULATORY"/>
    <property type="match status" value="1"/>
</dbReference>
<dbReference type="Gene3D" id="3.30.565.10">
    <property type="entry name" value="Histidine kinase-like ATPase, C-terminal domain"/>
    <property type="match status" value="1"/>
</dbReference>
<dbReference type="EC" id="2.7.13.3" evidence="3"/>
<dbReference type="CDD" id="cd16922">
    <property type="entry name" value="HATPase_EvgS-ArcB-TorS-like"/>
    <property type="match status" value="1"/>
</dbReference>
<dbReference type="GO" id="GO:0016020">
    <property type="term" value="C:membrane"/>
    <property type="evidence" value="ECO:0007669"/>
    <property type="project" value="UniProtKB-SubCell"/>
</dbReference>
<sequence length="905" mass="96713">MTGSPEEQPPATSLGSPSRRLGALGDSPARLQVTWAAALFGLTVGVLMTYVPYEFGAQIFQAIYPHIRLLGAMFLGGGVLLGVAALYPEWPRVVDWFGRAVFLTALVTYWWSASVSRGVASGTVLYPLMMLGVVLEGSQAMRQRGLFALFATLVALAFGSLMAFVPGTFAGPLFLPLRPVMVPLGVMFLATAVGLAVVRSAPARRGLFTLLGGGFAVVGLTLVYGRSWSGVALYAVLAPACFAAGWVPEMPRLTSVRWRLLRGMVVAGVLPLLTLGAFASTAAHDALEQEVWNHVQMAADDEAEWLRQRLGDERDADLLAGERYQRSRGASAAYRVLVVDMEQHRLLQDSHGDDEGGPPHLSPSIEAVMREVYVSERPQDEGEVLESFDSENRRILAAVTRVRGWPWVVVVSADVGSTYAPITRLSAAVVIFLGMVVMLVLLLSGWVARSLTRPLSTLRGAALGLAGGDLDRRVSVSGPDEIADLSRAFNDMADRIARAQRDLSTLKDALALRLSEVQEASRLKDEFLGVVSHELRTPLNAILGWSRILRSGSMPNTSRERALETIERNATLQAKLVEDLLDASRIVSGKLQLDMGQVDLERVIHAAVDSVTLAAEAKGVTLTAEATGPAPVRGDAARLQQVVWNLLSNAIKFTPRAGEVTLRLEEGIGETYQLVVTDTGQGITADFLPHVFERFRQADATVTRKHGGLGLGLAIVRQLVEAHGGTVRVESEGEGKGARFTVELPQAGSWLERASLTSIPGSPEGAPEGASLRPSLTGARVLVVDDEVDAGDLVQSVLSSAGAEVRVAQSAEKALEVFSGWKPDLVVSDIGMPDVDGYALMRQVRAMPRKAGGGVPALALTAFAHEEDRLKALAAGYQMHLAKPVDPGELAAVAAGLIRTATTRA</sequence>
<evidence type="ECO:0000256" key="2">
    <source>
        <dbReference type="ARBA" id="ARBA00004370"/>
    </source>
</evidence>
<dbReference type="PANTHER" id="PTHR43547:SF2">
    <property type="entry name" value="HYBRID SIGNAL TRANSDUCTION HISTIDINE KINASE C"/>
    <property type="match status" value="1"/>
</dbReference>
<dbReference type="SUPFAM" id="SSF55874">
    <property type="entry name" value="ATPase domain of HSP90 chaperone/DNA topoisomerase II/histidine kinase"/>
    <property type="match status" value="1"/>
</dbReference>
<name>A0A017TC52_9BACT</name>
<keyword evidence="14" id="KW-1185">Reference proteome</keyword>
<feature type="transmembrane region" description="Helical" evidence="9">
    <location>
        <begin position="425"/>
        <end position="448"/>
    </location>
</feature>
<keyword evidence="9" id="KW-0472">Membrane</keyword>
<evidence type="ECO:0000256" key="3">
    <source>
        <dbReference type="ARBA" id="ARBA00012438"/>
    </source>
</evidence>
<feature type="transmembrane region" description="Helical" evidence="9">
    <location>
        <begin position="231"/>
        <end position="248"/>
    </location>
</feature>
<dbReference type="Pfam" id="PF00072">
    <property type="entry name" value="Response_reg"/>
    <property type="match status" value="1"/>
</dbReference>
<evidence type="ECO:0000256" key="7">
    <source>
        <dbReference type="PROSITE-ProRule" id="PRU00169"/>
    </source>
</evidence>
<keyword evidence="9" id="KW-1133">Transmembrane helix</keyword>
<feature type="transmembrane region" description="Helical" evidence="9">
    <location>
        <begin position="33"/>
        <end position="55"/>
    </location>
</feature>
<gene>
    <name evidence="13" type="ORF">CAP_2012</name>
</gene>
<feature type="transmembrane region" description="Helical" evidence="9">
    <location>
        <begin position="207"/>
        <end position="225"/>
    </location>
</feature>
<evidence type="ECO:0000256" key="5">
    <source>
        <dbReference type="ARBA" id="ARBA00022679"/>
    </source>
</evidence>
<dbReference type="SUPFAM" id="SSF52172">
    <property type="entry name" value="CheY-like"/>
    <property type="match status" value="1"/>
</dbReference>
<dbReference type="InterPro" id="IPR011006">
    <property type="entry name" value="CheY-like_superfamily"/>
</dbReference>
<dbReference type="AlphaFoldDB" id="A0A017TC52"/>
<dbReference type="PROSITE" id="PS50109">
    <property type="entry name" value="HIS_KIN"/>
    <property type="match status" value="1"/>
</dbReference>
<dbReference type="InterPro" id="IPR001789">
    <property type="entry name" value="Sig_transdc_resp-reg_receiver"/>
</dbReference>
<dbReference type="Pfam" id="PF00512">
    <property type="entry name" value="HisKA"/>
    <property type="match status" value="1"/>
</dbReference>
<feature type="transmembrane region" description="Helical" evidence="9">
    <location>
        <begin position="177"/>
        <end position="198"/>
    </location>
</feature>
<dbReference type="InterPro" id="IPR036890">
    <property type="entry name" value="HATPase_C_sf"/>
</dbReference>
<dbReference type="InterPro" id="IPR003594">
    <property type="entry name" value="HATPase_dom"/>
</dbReference>
<dbReference type="Gene3D" id="3.40.50.2300">
    <property type="match status" value="1"/>
</dbReference>
<dbReference type="PANTHER" id="PTHR43547">
    <property type="entry name" value="TWO-COMPONENT HISTIDINE KINASE"/>
    <property type="match status" value="1"/>
</dbReference>
<dbReference type="InterPro" id="IPR005467">
    <property type="entry name" value="His_kinase_dom"/>
</dbReference>
<dbReference type="CDD" id="cd00082">
    <property type="entry name" value="HisKA"/>
    <property type="match status" value="1"/>
</dbReference>
<keyword evidence="8" id="KW-0175">Coiled coil</keyword>
<evidence type="ECO:0000256" key="4">
    <source>
        <dbReference type="ARBA" id="ARBA00022553"/>
    </source>
</evidence>
<feature type="domain" description="Response regulatory" evidence="11">
    <location>
        <begin position="780"/>
        <end position="898"/>
    </location>
</feature>
<dbReference type="Pfam" id="PF00672">
    <property type="entry name" value="HAMP"/>
    <property type="match status" value="1"/>
</dbReference>
<dbReference type="eggNOG" id="COG5000">
    <property type="taxonomic scope" value="Bacteria"/>
</dbReference>
<comment type="caution">
    <text evidence="13">The sequence shown here is derived from an EMBL/GenBank/DDBJ whole genome shotgun (WGS) entry which is preliminary data.</text>
</comment>
<evidence type="ECO:0000256" key="9">
    <source>
        <dbReference type="SAM" id="Phobius"/>
    </source>
</evidence>
<dbReference type="Pfam" id="PF02518">
    <property type="entry name" value="HATPase_c"/>
    <property type="match status" value="1"/>
</dbReference>
<dbReference type="SUPFAM" id="SSF158472">
    <property type="entry name" value="HAMP domain-like"/>
    <property type="match status" value="1"/>
</dbReference>
<dbReference type="PROSITE" id="PS50885">
    <property type="entry name" value="HAMP"/>
    <property type="match status" value="1"/>
</dbReference>
<keyword evidence="5" id="KW-0808">Transferase</keyword>
<protein>
    <recommendedName>
        <fullName evidence="3">histidine kinase</fullName>
        <ecNumber evidence="3">2.7.13.3</ecNumber>
    </recommendedName>
</protein>
<evidence type="ECO:0000259" key="11">
    <source>
        <dbReference type="PROSITE" id="PS50110"/>
    </source>
</evidence>
<dbReference type="InterPro" id="IPR036097">
    <property type="entry name" value="HisK_dim/P_sf"/>
</dbReference>
<dbReference type="SMART" id="SM00304">
    <property type="entry name" value="HAMP"/>
    <property type="match status" value="1"/>
</dbReference>